<accession>A0ABR0B849</accession>
<comment type="caution">
    <text evidence="2">The sequence shown here is derived from an EMBL/GenBank/DDBJ whole genome shotgun (WGS) entry which is preliminary data.</text>
</comment>
<name>A0ABR0B849_9CRUS</name>
<evidence type="ECO:0000313" key="2">
    <source>
        <dbReference type="EMBL" id="KAK4037848.1"/>
    </source>
</evidence>
<keyword evidence="3" id="KW-1185">Reference proteome</keyword>
<dbReference type="Proteomes" id="UP001234178">
    <property type="component" value="Unassembled WGS sequence"/>
</dbReference>
<proteinExistence type="predicted"/>
<sequence length="339" mass="38559">MVSQCIHIEYKSKNSWYRSVLTLNTNCSKNQWYHIVVTLSTKVKTHEQKLMKYKLMKYKLMVSQSSHIEYKSINLWYHIVVTWNTNEEHSPVNMASVVPCQLLSSFCHPTSPTLSRSQRHLKNLELKKKLRCLTCLHCAQENDCNSSLTVSTHINISTSTHRETPRNAENLPPPVPKRVSFTPQLSTTTRQNTTNTINYNPRPQARTNSSNPEDDLVAVFRTLTRNNWSTDEAANFVATLVGNNTTRASNPPQYTSTPNPTLWQNPMSSAIAPPWQNYRTTASTIAPQPSYMTSNTHQPQPHYGHHQSTISELDIQATRLRTQISVFSTPGNNADFNSC</sequence>
<reference evidence="2 3" key="1">
    <citation type="journal article" date="2023" name="Nucleic Acids Res.">
        <title>The hologenome of Daphnia magna reveals possible DNA methylation and microbiome-mediated evolution of the host genome.</title>
        <authorList>
            <person name="Chaturvedi A."/>
            <person name="Li X."/>
            <person name="Dhandapani V."/>
            <person name="Marshall H."/>
            <person name="Kissane S."/>
            <person name="Cuenca-Cambronero M."/>
            <person name="Asole G."/>
            <person name="Calvet F."/>
            <person name="Ruiz-Romero M."/>
            <person name="Marangio P."/>
            <person name="Guigo R."/>
            <person name="Rago D."/>
            <person name="Mirbahai L."/>
            <person name="Eastwood N."/>
            <person name="Colbourne J.K."/>
            <person name="Zhou J."/>
            <person name="Mallon E."/>
            <person name="Orsini L."/>
        </authorList>
    </citation>
    <scope>NUCLEOTIDE SEQUENCE [LARGE SCALE GENOMIC DNA]</scope>
    <source>
        <strain evidence="2">LRV0_1</strain>
    </source>
</reference>
<protein>
    <submittedName>
        <fullName evidence="2">Uncharacterized protein</fullName>
    </submittedName>
</protein>
<feature type="compositionally biased region" description="Low complexity" evidence="1">
    <location>
        <begin position="187"/>
        <end position="200"/>
    </location>
</feature>
<evidence type="ECO:0000313" key="3">
    <source>
        <dbReference type="Proteomes" id="UP001234178"/>
    </source>
</evidence>
<organism evidence="2 3">
    <name type="scientific">Daphnia magna</name>
    <dbReference type="NCBI Taxonomy" id="35525"/>
    <lineage>
        <taxon>Eukaryota</taxon>
        <taxon>Metazoa</taxon>
        <taxon>Ecdysozoa</taxon>
        <taxon>Arthropoda</taxon>
        <taxon>Crustacea</taxon>
        <taxon>Branchiopoda</taxon>
        <taxon>Diplostraca</taxon>
        <taxon>Cladocera</taxon>
        <taxon>Anomopoda</taxon>
        <taxon>Daphniidae</taxon>
        <taxon>Daphnia</taxon>
    </lineage>
</organism>
<evidence type="ECO:0000256" key="1">
    <source>
        <dbReference type="SAM" id="MobiDB-lite"/>
    </source>
</evidence>
<feature type="region of interest" description="Disordered" evidence="1">
    <location>
        <begin position="157"/>
        <end position="212"/>
    </location>
</feature>
<dbReference type="EMBL" id="JAOYFB010000040">
    <property type="protein sequence ID" value="KAK4037848.1"/>
    <property type="molecule type" value="Genomic_DNA"/>
</dbReference>
<gene>
    <name evidence="2" type="ORF">OUZ56_029874</name>
</gene>